<evidence type="ECO:0000313" key="3">
    <source>
        <dbReference type="Proteomes" id="UP000078597"/>
    </source>
</evidence>
<keyword evidence="1" id="KW-0175">Coiled coil</keyword>
<protein>
    <submittedName>
        <fullName evidence="2">Uncharacterized protein</fullName>
    </submittedName>
</protein>
<gene>
    <name evidence="2" type="ORF">PMALA_072320</name>
</gene>
<feature type="non-terminal residue" evidence="2">
    <location>
        <position position="1"/>
    </location>
</feature>
<dbReference type="AlphaFoldDB" id="A0A1A8X3E9"/>
<name>A0A1A8X3E9_PLAMA</name>
<feature type="coiled-coil region" evidence="1">
    <location>
        <begin position="148"/>
        <end position="175"/>
    </location>
</feature>
<evidence type="ECO:0000256" key="1">
    <source>
        <dbReference type="SAM" id="Coils"/>
    </source>
</evidence>
<organism evidence="2 3">
    <name type="scientific">Plasmodium malariae</name>
    <dbReference type="NCBI Taxonomy" id="5858"/>
    <lineage>
        <taxon>Eukaryota</taxon>
        <taxon>Sar</taxon>
        <taxon>Alveolata</taxon>
        <taxon>Apicomplexa</taxon>
        <taxon>Aconoidasida</taxon>
        <taxon>Haemosporida</taxon>
        <taxon>Plasmodiidae</taxon>
        <taxon>Plasmodium</taxon>
        <taxon>Plasmodium (Plasmodium)</taxon>
    </lineage>
</organism>
<dbReference type="EMBL" id="FLQW01006000">
    <property type="protein sequence ID" value="SBS99770.1"/>
    <property type="molecule type" value="Genomic_DNA"/>
</dbReference>
<sequence length="237" mass="27449">KDGILKEFLYQQKSKRFSLFDENIFIFFFDLDNKFKLCKRNKTTKLVNYIVDDKSCNNTYNNEKILSAETNRLLAEKCKAGPSNLKDVKQKKDKKTKNTVKTNKETLSNVAADEAIAEKLQEALYNDGKVDEQKLKDMENMFSSLTEKFNLGEELKKYEGDIEKMTEEMQKQKEKGGEVSMDMYKDLFESMTSSLIDSYAGDASDKKKMKMKKRAMKATGFLLKHYLKPGKIKPPKK</sequence>
<accession>A0A1A8X3E9</accession>
<reference evidence="3" key="1">
    <citation type="submission" date="2016-05" db="EMBL/GenBank/DDBJ databases">
        <authorList>
            <person name="Naeem Raeece"/>
        </authorList>
    </citation>
    <scope>NUCLEOTIDE SEQUENCE [LARGE SCALE GENOMIC DNA]</scope>
</reference>
<evidence type="ECO:0000313" key="2">
    <source>
        <dbReference type="EMBL" id="SBS99770.1"/>
    </source>
</evidence>
<dbReference type="VEuPathDB" id="PlasmoDB:PmUG01_11061300"/>
<dbReference type="Proteomes" id="UP000078597">
    <property type="component" value="Unassembled WGS sequence"/>
</dbReference>
<proteinExistence type="predicted"/>